<evidence type="ECO:0000313" key="2">
    <source>
        <dbReference type="EnsemblMetazoa" id="Aqu2.1.15988_001"/>
    </source>
</evidence>
<feature type="region of interest" description="Disordered" evidence="1">
    <location>
        <begin position="160"/>
        <end position="180"/>
    </location>
</feature>
<evidence type="ECO:0008006" key="4">
    <source>
        <dbReference type="Google" id="ProtNLM"/>
    </source>
</evidence>
<proteinExistence type="predicted"/>
<reference evidence="3" key="1">
    <citation type="journal article" date="2010" name="Nature">
        <title>The Amphimedon queenslandica genome and the evolution of animal complexity.</title>
        <authorList>
            <person name="Srivastava M."/>
            <person name="Simakov O."/>
            <person name="Chapman J."/>
            <person name="Fahey B."/>
            <person name="Gauthier M.E."/>
            <person name="Mitros T."/>
            <person name="Richards G.S."/>
            <person name="Conaco C."/>
            <person name="Dacre M."/>
            <person name="Hellsten U."/>
            <person name="Larroux C."/>
            <person name="Putnam N.H."/>
            <person name="Stanke M."/>
            <person name="Adamska M."/>
            <person name="Darling A."/>
            <person name="Degnan S.M."/>
            <person name="Oakley T.H."/>
            <person name="Plachetzki D.C."/>
            <person name="Zhai Y."/>
            <person name="Adamski M."/>
            <person name="Calcino A."/>
            <person name="Cummins S.F."/>
            <person name="Goodstein D.M."/>
            <person name="Harris C."/>
            <person name="Jackson D.J."/>
            <person name="Leys S.P."/>
            <person name="Shu S."/>
            <person name="Woodcroft B.J."/>
            <person name="Vervoort M."/>
            <person name="Kosik K.S."/>
            <person name="Manning G."/>
            <person name="Degnan B.M."/>
            <person name="Rokhsar D.S."/>
        </authorList>
    </citation>
    <scope>NUCLEOTIDE SEQUENCE [LARGE SCALE GENOMIC DNA]</scope>
</reference>
<dbReference type="EnsemblMetazoa" id="Aqu2.1.15988_001">
    <property type="protein sequence ID" value="Aqu2.1.15988_001"/>
    <property type="gene ID" value="Aqu2.1.15988"/>
</dbReference>
<accession>A0A1X7TMV2</accession>
<dbReference type="EnsemblMetazoa" id="XM_020003244.1">
    <property type="protein sequence ID" value="XP_019858803.1"/>
    <property type="gene ID" value="LOC109587019"/>
</dbReference>
<evidence type="ECO:0000313" key="3">
    <source>
        <dbReference type="Proteomes" id="UP000007879"/>
    </source>
</evidence>
<reference evidence="2" key="2">
    <citation type="submission" date="2017-05" db="UniProtKB">
        <authorList>
            <consortium name="EnsemblMetazoa"/>
        </authorList>
    </citation>
    <scope>IDENTIFICATION</scope>
</reference>
<dbReference type="KEGG" id="aqu:109587019"/>
<dbReference type="AlphaFoldDB" id="A0A1X7TMV2"/>
<gene>
    <name evidence="2" type="primary">109587019</name>
</gene>
<protein>
    <recommendedName>
        <fullName evidence="4">Death domain-containing protein</fullName>
    </recommendedName>
</protein>
<name>A0A1X7TMV2_AMPQE</name>
<dbReference type="OrthoDB" id="676979at2759"/>
<sequence length="269" mass="29940">MRRQFSESCDPLVLSWEENVIPQGMYPALVVSLLKEEFKMLKRQVPYRNAIKLQSTDLGVNVLLVDTIEWLEIHCDGPAGPVQDVCPKLRVLVHGSIQSVSSKFSYSSNTLEGTLCQACTAGVCRCNKAGTSITCTNGDCSKAREIGSRQSCWFKPPATDSVPCGASADEVSSDKSTSKKKTPELKQLMKIFMPSVNHYELIGIGLDVDVSDLQPLPTMTIMNLRLVFQRWMDSGEDVNWDKLIEVCEDFPEQLGKAKNKLDNFLLQTK</sequence>
<evidence type="ECO:0000256" key="1">
    <source>
        <dbReference type="SAM" id="MobiDB-lite"/>
    </source>
</evidence>
<organism evidence="2">
    <name type="scientific">Amphimedon queenslandica</name>
    <name type="common">Sponge</name>
    <dbReference type="NCBI Taxonomy" id="400682"/>
    <lineage>
        <taxon>Eukaryota</taxon>
        <taxon>Metazoa</taxon>
        <taxon>Porifera</taxon>
        <taxon>Demospongiae</taxon>
        <taxon>Heteroscleromorpha</taxon>
        <taxon>Haplosclerida</taxon>
        <taxon>Niphatidae</taxon>
        <taxon>Amphimedon</taxon>
    </lineage>
</organism>
<dbReference type="Proteomes" id="UP000007879">
    <property type="component" value="Unassembled WGS sequence"/>
</dbReference>
<keyword evidence="3" id="KW-1185">Reference proteome</keyword>
<dbReference type="InParanoid" id="A0A1X7TMV2"/>